<reference evidence="1" key="1">
    <citation type="submission" date="2021-06" db="EMBL/GenBank/DDBJ databases">
        <authorList>
            <person name="Kallberg Y."/>
            <person name="Tangrot J."/>
            <person name="Rosling A."/>
        </authorList>
    </citation>
    <scope>NUCLEOTIDE SEQUENCE</scope>
    <source>
        <strain evidence="1">MA461A</strain>
    </source>
</reference>
<comment type="caution">
    <text evidence="1">The sequence shown here is derived from an EMBL/GenBank/DDBJ whole genome shotgun (WGS) entry which is preliminary data.</text>
</comment>
<feature type="non-terminal residue" evidence="1">
    <location>
        <position position="1"/>
    </location>
</feature>
<dbReference type="EMBL" id="CAJVQC010053319">
    <property type="protein sequence ID" value="CAG8792741.1"/>
    <property type="molecule type" value="Genomic_DNA"/>
</dbReference>
<protein>
    <submittedName>
        <fullName evidence="1">5293_t:CDS:1</fullName>
    </submittedName>
</protein>
<dbReference type="Proteomes" id="UP000789920">
    <property type="component" value="Unassembled WGS sequence"/>
</dbReference>
<proteinExistence type="predicted"/>
<keyword evidence="2" id="KW-1185">Reference proteome</keyword>
<gene>
    <name evidence="1" type="ORF">RPERSI_LOCUS19453</name>
</gene>
<sequence length="60" mass="7045">ENPKYKKKTKKQLAEELKPKSTIINLEKFRTKEQEPMIMYFEPYGLPVYNLAGKKNGLEA</sequence>
<organism evidence="1 2">
    <name type="scientific">Racocetra persica</name>
    <dbReference type="NCBI Taxonomy" id="160502"/>
    <lineage>
        <taxon>Eukaryota</taxon>
        <taxon>Fungi</taxon>
        <taxon>Fungi incertae sedis</taxon>
        <taxon>Mucoromycota</taxon>
        <taxon>Glomeromycotina</taxon>
        <taxon>Glomeromycetes</taxon>
        <taxon>Diversisporales</taxon>
        <taxon>Gigasporaceae</taxon>
        <taxon>Racocetra</taxon>
    </lineage>
</organism>
<evidence type="ECO:0000313" key="2">
    <source>
        <dbReference type="Proteomes" id="UP000789920"/>
    </source>
</evidence>
<name>A0ACA9RGW7_9GLOM</name>
<accession>A0ACA9RGW7</accession>
<evidence type="ECO:0000313" key="1">
    <source>
        <dbReference type="EMBL" id="CAG8792741.1"/>
    </source>
</evidence>